<comment type="caution">
    <text evidence="2">The sequence shown here is derived from an EMBL/GenBank/DDBJ whole genome shotgun (WGS) entry which is preliminary data.</text>
</comment>
<dbReference type="AlphaFoldDB" id="A0AB34JSK2"/>
<name>A0AB34JSK2_PRYPA</name>
<feature type="region of interest" description="Disordered" evidence="1">
    <location>
        <begin position="267"/>
        <end position="304"/>
    </location>
</feature>
<feature type="compositionally biased region" description="Basic and acidic residues" evidence="1">
    <location>
        <begin position="123"/>
        <end position="145"/>
    </location>
</feature>
<organism evidence="2 3">
    <name type="scientific">Prymnesium parvum</name>
    <name type="common">Toxic golden alga</name>
    <dbReference type="NCBI Taxonomy" id="97485"/>
    <lineage>
        <taxon>Eukaryota</taxon>
        <taxon>Haptista</taxon>
        <taxon>Haptophyta</taxon>
        <taxon>Prymnesiophyceae</taxon>
        <taxon>Prymnesiales</taxon>
        <taxon>Prymnesiaceae</taxon>
        <taxon>Prymnesium</taxon>
    </lineage>
</organism>
<feature type="region of interest" description="Disordered" evidence="1">
    <location>
        <begin position="1"/>
        <end position="62"/>
    </location>
</feature>
<accession>A0AB34JSK2</accession>
<dbReference type="Proteomes" id="UP001515480">
    <property type="component" value="Unassembled WGS sequence"/>
</dbReference>
<proteinExistence type="predicted"/>
<evidence type="ECO:0000313" key="2">
    <source>
        <dbReference type="EMBL" id="KAL1523793.1"/>
    </source>
</evidence>
<feature type="compositionally biased region" description="Basic and acidic residues" evidence="1">
    <location>
        <begin position="267"/>
        <end position="284"/>
    </location>
</feature>
<sequence>MPQHEAFTTQGHSGTSPLHSPARSVASDRSCRSAPSPTVRSPPTKMLRPRSALPVNHSPHWRHVPKVERLPFSPHAALARHRPPPTRAEVEARAPFTAAAAVHRAAPGLSRPLAAERGGAPQHVERGEAPRHVERGEAPRHVERGEAPRHVVIAWGRRPGAEPPIKEYFNAETAKVEHEEEMSQLREKLASWEDAETEWWKWYSGEKKVADERAKKELDEQRDEELRETLRRDRERREMLERQKEEAHKRKVQAREVLQEIEKRMREEKEARMEEERKQAEQKMRMASLRKRASSRKVMGFVNS</sequence>
<evidence type="ECO:0000313" key="3">
    <source>
        <dbReference type="Proteomes" id="UP001515480"/>
    </source>
</evidence>
<protein>
    <submittedName>
        <fullName evidence="2">Uncharacterized protein</fullName>
    </submittedName>
</protein>
<feature type="region of interest" description="Disordered" evidence="1">
    <location>
        <begin position="112"/>
        <end position="145"/>
    </location>
</feature>
<dbReference type="EMBL" id="JBGBPQ010000005">
    <property type="protein sequence ID" value="KAL1523793.1"/>
    <property type="molecule type" value="Genomic_DNA"/>
</dbReference>
<keyword evidence="3" id="KW-1185">Reference proteome</keyword>
<reference evidence="2 3" key="1">
    <citation type="journal article" date="2024" name="Science">
        <title>Giant polyketide synthase enzymes in the biosynthesis of giant marine polyether toxins.</title>
        <authorList>
            <person name="Fallon T.R."/>
            <person name="Shende V.V."/>
            <person name="Wierzbicki I.H."/>
            <person name="Pendleton A.L."/>
            <person name="Watervoot N.F."/>
            <person name="Auber R.P."/>
            <person name="Gonzalez D.J."/>
            <person name="Wisecaver J.H."/>
            <person name="Moore B.S."/>
        </authorList>
    </citation>
    <scope>NUCLEOTIDE SEQUENCE [LARGE SCALE GENOMIC DNA]</scope>
    <source>
        <strain evidence="2 3">12B1</strain>
    </source>
</reference>
<feature type="compositionally biased region" description="Polar residues" evidence="1">
    <location>
        <begin position="1"/>
        <end position="18"/>
    </location>
</feature>
<evidence type="ECO:0000256" key="1">
    <source>
        <dbReference type="SAM" id="MobiDB-lite"/>
    </source>
</evidence>
<gene>
    <name evidence="2" type="ORF">AB1Y20_018716</name>
</gene>